<dbReference type="InterPro" id="IPR000626">
    <property type="entry name" value="Ubiquitin-like_dom"/>
</dbReference>
<dbReference type="SUPFAM" id="SSF54236">
    <property type="entry name" value="Ubiquitin-like"/>
    <property type="match status" value="1"/>
</dbReference>
<dbReference type="PANTHER" id="PTHR10621">
    <property type="entry name" value="UV EXCISION REPAIR PROTEIN RAD23"/>
    <property type="match status" value="1"/>
</dbReference>
<name>A0AAD2E1E9_9LAMI</name>
<dbReference type="AlphaFoldDB" id="A0AAD2E1E9"/>
<dbReference type="InterPro" id="IPR029071">
    <property type="entry name" value="Ubiquitin-like_domsf"/>
</dbReference>
<protein>
    <recommendedName>
        <fullName evidence="2">Ubiquitin-like domain-containing protein</fullName>
    </recommendedName>
</protein>
<dbReference type="GO" id="GO:0070628">
    <property type="term" value="F:proteasome binding"/>
    <property type="evidence" value="ECO:0007669"/>
    <property type="project" value="TreeGrafter"/>
</dbReference>
<organism evidence="3 4">
    <name type="scientific">Fraxinus pennsylvanica</name>
    <dbReference type="NCBI Taxonomy" id="56036"/>
    <lineage>
        <taxon>Eukaryota</taxon>
        <taxon>Viridiplantae</taxon>
        <taxon>Streptophyta</taxon>
        <taxon>Embryophyta</taxon>
        <taxon>Tracheophyta</taxon>
        <taxon>Spermatophyta</taxon>
        <taxon>Magnoliopsida</taxon>
        <taxon>eudicotyledons</taxon>
        <taxon>Gunneridae</taxon>
        <taxon>Pentapetalae</taxon>
        <taxon>asterids</taxon>
        <taxon>lamiids</taxon>
        <taxon>Lamiales</taxon>
        <taxon>Oleaceae</taxon>
        <taxon>Oleeae</taxon>
        <taxon>Fraxinus</taxon>
    </lineage>
</organism>
<dbReference type="GO" id="GO:0043161">
    <property type="term" value="P:proteasome-mediated ubiquitin-dependent protein catabolic process"/>
    <property type="evidence" value="ECO:0007669"/>
    <property type="project" value="TreeGrafter"/>
</dbReference>
<accession>A0AAD2E1E9</accession>
<gene>
    <name evidence="3" type="ORF">FPE_LOCUS22897</name>
</gene>
<evidence type="ECO:0000259" key="2">
    <source>
        <dbReference type="PROSITE" id="PS50053"/>
    </source>
</evidence>
<evidence type="ECO:0000313" key="3">
    <source>
        <dbReference type="EMBL" id="CAI9775467.1"/>
    </source>
</evidence>
<sequence>MKLVAEIMTGKLFYIQVEDNATVADLKREIGIQKNLPEDRLILMLNDSPRCLMDENDVSLMVYGVQDGSHIYIFFDPLDDDSNNIFSNQDPVLNQGSSPEAKRMNE</sequence>
<feature type="region of interest" description="Disordered" evidence="1">
    <location>
        <begin position="86"/>
        <end position="106"/>
    </location>
</feature>
<dbReference type="Gene3D" id="3.10.20.90">
    <property type="entry name" value="Phosphatidylinositol 3-kinase Catalytic Subunit, Chain A, domain 1"/>
    <property type="match status" value="1"/>
</dbReference>
<feature type="domain" description="Ubiquitin-like" evidence="2">
    <location>
        <begin position="1"/>
        <end position="73"/>
    </location>
</feature>
<dbReference type="PANTHER" id="PTHR10621:SF61">
    <property type="entry name" value="UBIQUITIN FAMILY PROTEIN"/>
    <property type="match status" value="1"/>
</dbReference>
<dbReference type="GO" id="GO:0043130">
    <property type="term" value="F:ubiquitin binding"/>
    <property type="evidence" value="ECO:0007669"/>
    <property type="project" value="TreeGrafter"/>
</dbReference>
<dbReference type="GO" id="GO:0031593">
    <property type="term" value="F:polyubiquitin modification-dependent protein binding"/>
    <property type="evidence" value="ECO:0007669"/>
    <property type="project" value="TreeGrafter"/>
</dbReference>
<dbReference type="GO" id="GO:0005829">
    <property type="term" value="C:cytosol"/>
    <property type="evidence" value="ECO:0007669"/>
    <property type="project" value="TreeGrafter"/>
</dbReference>
<dbReference type="Proteomes" id="UP000834106">
    <property type="component" value="Chromosome 14"/>
</dbReference>
<keyword evidence="4" id="KW-1185">Reference proteome</keyword>
<feature type="compositionally biased region" description="Polar residues" evidence="1">
    <location>
        <begin position="86"/>
        <end position="98"/>
    </location>
</feature>
<evidence type="ECO:0000313" key="4">
    <source>
        <dbReference type="Proteomes" id="UP000834106"/>
    </source>
</evidence>
<reference evidence="3" key="1">
    <citation type="submission" date="2023-05" db="EMBL/GenBank/DDBJ databases">
        <authorList>
            <person name="Huff M."/>
        </authorList>
    </citation>
    <scope>NUCLEOTIDE SEQUENCE</scope>
</reference>
<evidence type="ECO:0000256" key="1">
    <source>
        <dbReference type="SAM" id="MobiDB-lite"/>
    </source>
</evidence>
<proteinExistence type="predicted"/>
<dbReference type="PROSITE" id="PS50053">
    <property type="entry name" value="UBIQUITIN_2"/>
    <property type="match status" value="1"/>
</dbReference>
<dbReference type="EMBL" id="OU503049">
    <property type="protein sequence ID" value="CAI9775467.1"/>
    <property type="molecule type" value="Genomic_DNA"/>
</dbReference>
<dbReference type="CDD" id="cd17039">
    <property type="entry name" value="Ubl_ubiquitin_like"/>
    <property type="match status" value="1"/>
</dbReference>
<dbReference type="GO" id="GO:0005654">
    <property type="term" value="C:nucleoplasm"/>
    <property type="evidence" value="ECO:0007669"/>
    <property type="project" value="TreeGrafter"/>
</dbReference>